<organism evidence="2 3">
    <name type="scientific">Niastella populi</name>
    <dbReference type="NCBI Taxonomy" id="550983"/>
    <lineage>
        <taxon>Bacteria</taxon>
        <taxon>Pseudomonadati</taxon>
        <taxon>Bacteroidota</taxon>
        <taxon>Chitinophagia</taxon>
        <taxon>Chitinophagales</taxon>
        <taxon>Chitinophagaceae</taxon>
        <taxon>Niastella</taxon>
    </lineage>
</organism>
<keyword evidence="3" id="KW-1185">Reference proteome</keyword>
<accession>A0A1V9F522</accession>
<dbReference type="RefSeq" id="WP_081169388.1">
    <property type="nucleotide sequence ID" value="NZ_LWBP01000210.1"/>
</dbReference>
<reference evidence="3" key="1">
    <citation type="submission" date="2016-04" db="EMBL/GenBank/DDBJ databases">
        <authorList>
            <person name="Chen L."/>
            <person name="Zhuang W."/>
            <person name="Wang G."/>
        </authorList>
    </citation>
    <scope>NUCLEOTIDE SEQUENCE [LARGE SCALE GENOMIC DNA]</scope>
    <source>
        <strain evidence="3">208</strain>
    </source>
</reference>
<evidence type="ECO:0000313" key="2">
    <source>
        <dbReference type="EMBL" id="OQP53510.1"/>
    </source>
</evidence>
<sequence length="63" mass="7064">MKKKYFNKKARKVSKVNLKTKKQLSKRAGGVSGVSIEIENRDSNAIENENLAPKNNKPDSSDM</sequence>
<evidence type="ECO:0000313" key="3">
    <source>
        <dbReference type="Proteomes" id="UP000192276"/>
    </source>
</evidence>
<proteinExistence type="predicted"/>
<comment type="caution">
    <text evidence="2">The sequence shown here is derived from an EMBL/GenBank/DDBJ whole genome shotgun (WGS) entry which is preliminary data.</text>
</comment>
<feature type="region of interest" description="Disordered" evidence="1">
    <location>
        <begin position="22"/>
        <end position="63"/>
    </location>
</feature>
<dbReference type="AlphaFoldDB" id="A0A1V9F522"/>
<protein>
    <submittedName>
        <fullName evidence="2">Uncharacterized protein</fullName>
    </submittedName>
</protein>
<gene>
    <name evidence="2" type="ORF">A4R26_05875</name>
</gene>
<name>A0A1V9F522_9BACT</name>
<evidence type="ECO:0000256" key="1">
    <source>
        <dbReference type="SAM" id="MobiDB-lite"/>
    </source>
</evidence>
<dbReference type="Proteomes" id="UP000192276">
    <property type="component" value="Unassembled WGS sequence"/>
</dbReference>
<dbReference type="EMBL" id="LWBP01000210">
    <property type="protein sequence ID" value="OQP53510.1"/>
    <property type="molecule type" value="Genomic_DNA"/>
</dbReference>